<accession>A0A0N5AT53</accession>
<dbReference type="PANTHER" id="PTHR10127">
    <property type="entry name" value="DISCOIDIN, CUB, EGF, LAMININ , AND ZINC METALLOPROTEASE DOMAIN CONTAINING"/>
    <property type="match status" value="1"/>
</dbReference>
<evidence type="ECO:0000313" key="7">
    <source>
        <dbReference type="WBParaSite" id="SMUV_0000799701-mRNA-1"/>
    </source>
</evidence>
<keyword evidence="6" id="KW-1185">Reference proteome</keyword>
<dbReference type="InterPro" id="IPR000742">
    <property type="entry name" value="EGF"/>
</dbReference>
<dbReference type="AlphaFoldDB" id="A0A0N5AT53"/>
<dbReference type="PANTHER" id="PTHR10127:SF831">
    <property type="entry name" value="ZINC METALLOPROTEINASE NAS-37"/>
    <property type="match status" value="1"/>
</dbReference>
<keyword evidence="3" id="KW-0378">Hydrolase</keyword>
<keyword evidence="2" id="KW-0862">Zinc</keyword>
<keyword evidence="3" id="KW-0645">Protease</keyword>
<keyword evidence="3" id="KW-0482">Metalloprotease</keyword>
<dbReference type="Proteomes" id="UP000046393">
    <property type="component" value="Unplaced"/>
</dbReference>
<evidence type="ECO:0000256" key="1">
    <source>
        <dbReference type="ARBA" id="ARBA00022723"/>
    </source>
</evidence>
<organism evidence="6 7">
    <name type="scientific">Syphacia muris</name>
    <dbReference type="NCBI Taxonomy" id="451379"/>
    <lineage>
        <taxon>Eukaryota</taxon>
        <taxon>Metazoa</taxon>
        <taxon>Ecdysozoa</taxon>
        <taxon>Nematoda</taxon>
        <taxon>Chromadorea</taxon>
        <taxon>Rhabditida</taxon>
        <taxon>Spirurina</taxon>
        <taxon>Oxyuridomorpha</taxon>
        <taxon>Oxyuroidea</taxon>
        <taxon>Oxyuridae</taxon>
        <taxon>Syphacia</taxon>
    </lineage>
</organism>
<dbReference type="PROSITE" id="PS00022">
    <property type="entry name" value="EGF_1"/>
    <property type="match status" value="1"/>
</dbReference>
<proteinExistence type="predicted"/>
<dbReference type="WBParaSite" id="SMUV_0000799701-mRNA-1">
    <property type="protein sequence ID" value="SMUV_0000799701-mRNA-1"/>
    <property type="gene ID" value="SMUV_0000799701"/>
</dbReference>
<dbReference type="GO" id="GO:0004222">
    <property type="term" value="F:metalloendopeptidase activity"/>
    <property type="evidence" value="ECO:0007669"/>
    <property type="project" value="TreeGrafter"/>
</dbReference>
<evidence type="ECO:0000313" key="6">
    <source>
        <dbReference type="Proteomes" id="UP000046393"/>
    </source>
</evidence>
<keyword evidence="1" id="KW-0479">Metal-binding</keyword>
<feature type="domain" description="EGF-like" evidence="4 5">
    <location>
        <begin position="48"/>
        <end position="59"/>
    </location>
</feature>
<dbReference type="STRING" id="451379.A0A0N5AT53"/>
<protein>
    <submittedName>
        <fullName evidence="7">EGF-like domain-containing protein</fullName>
    </submittedName>
</protein>
<evidence type="ECO:0000256" key="3">
    <source>
        <dbReference type="ARBA" id="ARBA00023049"/>
    </source>
</evidence>
<reference evidence="7" key="1">
    <citation type="submission" date="2017-02" db="UniProtKB">
        <authorList>
            <consortium name="WormBaseParasite"/>
        </authorList>
    </citation>
    <scope>IDENTIFICATION</scope>
</reference>
<evidence type="ECO:0000259" key="4">
    <source>
        <dbReference type="PROSITE" id="PS00022"/>
    </source>
</evidence>
<dbReference type="GO" id="GO:0046872">
    <property type="term" value="F:metal ion binding"/>
    <property type="evidence" value="ECO:0007669"/>
    <property type="project" value="UniProtKB-KW"/>
</dbReference>
<evidence type="ECO:0000256" key="2">
    <source>
        <dbReference type="ARBA" id="ARBA00022833"/>
    </source>
</evidence>
<dbReference type="PROSITE" id="PS01186">
    <property type="entry name" value="EGF_2"/>
    <property type="match status" value="1"/>
</dbReference>
<evidence type="ECO:0000259" key="5">
    <source>
        <dbReference type="PROSITE" id="PS01186"/>
    </source>
</evidence>
<sequence length="90" mass="9970">MGQRAGLSFKDAKILNLRYCVITFAEVCSKKTNCSNGGYVDPNNCSRCRCPSGFGGLTCDQVKKSSNLILCVHLCINSNFTIFRFVSYKI</sequence>
<name>A0A0N5AT53_9BILA</name>